<organism evidence="2 3">
    <name type="scientific">Gossypium stocksii</name>
    <dbReference type="NCBI Taxonomy" id="47602"/>
    <lineage>
        <taxon>Eukaryota</taxon>
        <taxon>Viridiplantae</taxon>
        <taxon>Streptophyta</taxon>
        <taxon>Embryophyta</taxon>
        <taxon>Tracheophyta</taxon>
        <taxon>Spermatophyta</taxon>
        <taxon>Magnoliopsida</taxon>
        <taxon>eudicotyledons</taxon>
        <taxon>Gunneridae</taxon>
        <taxon>Pentapetalae</taxon>
        <taxon>rosids</taxon>
        <taxon>malvids</taxon>
        <taxon>Malvales</taxon>
        <taxon>Malvaceae</taxon>
        <taxon>Malvoideae</taxon>
        <taxon>Gossypium</taxon>
    </lineage>
</organism>
<evidence type="ECO:0000313" key="3">
    <source>
        <dbReference type="Proteomes" id="UP000828251"/>
    </source>
</evidence>
<keyword evidence="3" id="KW-1185">Reference proteome</keyword>
<accession>A0A9D3ZFP5</accession>
<proteinExistence type="predicted"/>
<dbReference type="EMBL" id="JAIQCV010000013">
    <property type="protein sequence ID" value="KAH1032179.1"/>
    <property type="molecule type" value="Genomic_DNA"/>
</dbReference>
<reference evidence="2 3" key="1">
    <citation type="journal article" date="2021" name="Plant Biotechnol. J.">
        <title>Multi-omics assisted identification of the key and species-specific regulatory components of drought-tolerant mechanisms in Gossypium stocksii.</title>
        <authorList>
            <person name="Yu D."/>
            <person name="Ke L."/>
            <person name="Zhang D."/>
            <person name="Wu Y."/>
            <person name="Sun Y."/>
            <person name="Mei J."/>
            <person name="Sun J."/>
            <person name="Sun Y."/>
        </authorList>
    </citation>
    <scope>NUCLEOTIDE SEQUENCE [LARGE SCALE GENOMIC DNA]</scope>
    <source>
        <strain evidence="3">cv. E1</strain>
        <tissue evidence="2">Leaf</tissue>
    </source>
</reference>
<comment type="caution">
    <text evidence="2">The sequence shown here is derived from an EMBL/GenBank/DDBJ whole genome shotgun (WGS) entry which is preliminary data.</text>
</comment>
<name>A0A9D3ZFP5_9ROSI</name>
<dbReference type="Proteomes" id="UP000828251">
    <property type="component" value="Unassembled WGS sequence"/>
</dbReference>
<evidence type="ECO:0000313" key="2">
    <source>
        <dbReference type="EMBL" id="KAH1032179.1"/>
    </source>
</evidence>
<gene>
    <name evidence="2" type="ORF">J1N35_044353</name>
</gene>
<dbReference type="AlphaFoldDB" id="A0A9D3ZFP5"/>
<evidence type="ECO:0000256" key="1">
    <source>
        <dbReference type="SAM" id="MobiDB-lite"/>
    </source>
</evidence>
<feature type="region of interest" description="Disordered" evidence="1">
    <location>
        <begin position="41"/>
        <end position="64"/>
    </location>
</feature>
<protein>
    <submittedName>
        <fullName evidence="2">Uncharacterized protein</fullName>
    </submittedName>
</protein>
<sequence>MDPSMEGIVLVSGHLFLPIEALPHSDSLRKLDNTFIEGFTGFQTDTSKTSSKRVRSPSTNGLRK</sequence>